<comment type="cofactor">
    <cofactor evidence="7">
        <name>heme</name>
        <dbReference type="ChEBI" id="CHEBI:30413"/>
    </cofactor>
</comment>
<dbReference type="PROSITE" id="PS00086">
    <property type="entry name" value="CYTOCHROME_P450"/>
    <property type="match status" value="1"/>
</dbReference>
<accession>A0A9N8HXZ4</accession>
<comment type="similarity">
    <text evidence="1 8">Belongs to the cytochrome P450 family.</text>
</comment>
<dbReference type="PRINTS" id="PR00385">
    <property type="entry name" value="P450"/>
</dbReference>
<proteinExistence type="inferred from homology"/>
<evidence type="ECO:0000256" key="1">
    <source>
        <dbReference type="ARBA" id="ARBA00010617"/>
    </source>
</evidence>
<reference evidence="9" key="1">
    <citation type="submission" date="2020-06" db="EMBL/GenBank/DDBJ databases">
        <authorList>
            <consortium name="Plant Systems Biology data submission"/>
        </authorList>
    </citation>
    <scope>NUCLEOTIDE SEQUENCE</scope>
    <source>
        <strain evidence="9">D6</strain>
    </source>
</reference>
<dbReference type="GO" id="GO:0020037">
    <property type="term" value="F:heme binding"/>
    <property type="evidence" value="ECO:0007669"/>
    <property type="project" value="InterPro"/>
</dbReference>
<protein>
    <submittedName>
        <fullName evidence="9">Leukotriene-B(4) omega-hydroxylase 2</fullName>
    </submittedName>
</protein>
<dbReference type="Proteomes" id="UP001153069">
    <property type="component" value="Unassembled WGS sequence"/>
</dbReference>
<evidence type="ECO:0000256" key="3">
    <source>
        <dbReference type="ARBA" id="ARBA00022723"/>
    </source>
</evidence>
<keyword evidence="5 7" id="KW-0408">Iron</keyword>
<keyword evidence="6 8" id="KW-0503">Monooxygenase</keyword>
<dbReference type="GO" id="GO:0005506">
    <property type="term" value="F:iron ion binding"/>
    <property type="evidence" value="ECO:0007669"/>
    <property type="project" value="InterPro"/>
</dbReference>
<evidence type="ECO:0000256" key="8">
    <source>
        <dbReference type="RuleBase" id="RU000461"/>
    </source>
</evidence>
<dbReference type="InterPro" id="IPR050196">
    <property type="entry name" value="Cytochrome_P450_Monoox"/>
</dbReference>
<dbReference type="InterPro" id="IPR002401">
    <property type="entry name" value="Cyt_P450_E_grp-I"/>
</dbReference>
<dbReference type="InterPro" id="IPR017972">
    <property type="entry name" value="Cyt_P450_CS"/>
</dbReference>
<evidence type="ECO:0000256" key="2">
    <source>
        <dbReference type="ARBA" id="ARBA00022617"/>
    </source>
</evidence>
<comment type="caution">
    <text evidence="9">The sequence shown here is derived from an EMBL/GenBank/DDBJ whole genome shotgun (WGS) entry which is preliminary data.</text>
</comment>
<dbReference type="PANTHER" id="PTHR24291:SF50">
    <property type="entry name" value="BIFUNCTIONAL ALBAFLAVENONE MONOOXYGENASE_TERPENE SYNTHASE"/>
    <property type="match status" value="1"/>
</dbReference>
<organism evidence="9 10">
    <name type="scientific">Seminavis robusta</name>
    <dbReference type="NCBI Taxonomy" id="568900"/>
    <lineage>
        <taxon>Eukaryota</taxon>
        <taxon>Sar</taxon>
        <taxon>Stramenopiles</taxon>
        <taxon>Ochrophyta</taxon>
        <taxon>Bacillariophyta</taxon>
        <taxon>Bacillariophyceae</taxon>
        <taxon>Bacillariophycidae</taxon>
        <taxon>Naviculales</taxon>
        <taxon>Naviculaceae</taxon>
        <taxon>Seminavis</taxon>
    </lineage>
</organism>
<dbReference type="PRINTS" id="PR00463">
    <property type="entry name" value="EP450I"/>
</dbReference>
<evidence type="ECO:0000313" key="9">
    <source>
        <dbReference type="EMBL" id="CAB9526858.1"/>
    </source>
</evidence>
<evidence type="ECO:0000313" key="10">
    <source>
        <dbReference type="Proteomes" id="UP001153069"/>
    </source>
</evidence>
<dbReference type="GO" id="GO:0016705">
    <property type="term" value="F:oxidoreductase activity, acting on paired donors, with incorporation or reduction of molecular oxygen"/>
    <property type="evidence" value="ECO:0007669"/>
    <property type="project" value="InterPro"/>
</dbReference>
<keyword evidence="4 8" id="KW-0560">Oxidoreductase</keyword>
<evidence type="ECO:0000256" key="6">
    <source>
        <dbReference type="ARBA" id="ARBA00023033"/>
    </source>
</evidence>
<keyword evidence="2 7" id="KW-0349">Heme</keyword>
<dbReference type="AlphaFoldDB" id="A0A9N8HXZ4"/>
<keyword evidence="10" id="KW-1185">Reference proteome</keyword>
<feature type="binding site" description="axial binding residue" evidence="7">
    <location>
        <position position="473"/>
    </location>
    <ligand>
        <name>heme</name>
        <dbReference type="ChEBI" id="CHEBI:30413"/>
    </ligand>
    <ligandPart>
        <name>Fe</name>
        <dbReference type="ChEBI" id="CHEBI:18248"/>
    </ligandPart>
</feature>
<dbReference type="GO" id="GO:0004497">
    <property type="term" value="F:monooxygenase activity"/>
    <property type="evidence" value="ECO:0007669"/>
    <property type="project" value="UniProtKB-KW"/>
</dbReference>
<gene>
    <name evidence="9" type="ORF">SEMRO_1901_G304340.1</name>
</gene>
<evidence type="ECO:0000256" key="5">
    <source>
        <dbReference type="ARBA" id="ARBA00023004"/>
    </source>
</evidence>
<dbReference type="Gene3D" id="1.10.630.10">
    <property type="entry name" value="Cytochrome P450"/>
    <property type="match status" value="1"/>
</dbReference>
<evidence type="ECO:0000256" key="7">
    <source>
        <dbReference type="PIRSR" id="PIRSR602401-1"/>
    </source>
</evidence>
<dbReference type="OrthoDB" id="47084at2759"/>
<evidence type="ECO:0000256" key="4">
    <source>
        <dbReference type="ARBA" id="ARBA00023002"/>
    </source>
</evidence>
<dbReference type="Pfam" id="PF00067">
    <property type="entry name" value="p450"/>
    <property type="match status" value="1"/>
</dbReference>
<dbReference type="SUPFAM" id="SSF48264">
    <property type="entry name" value="Cytochrome P450"/>
    <property type="match status" value="1"/>
</dbReference>
<dbReference type="EMBL" id="CAICTM010001899">
    <property type="protein sequence ID" value="CAB9526858.1"/>
    <property type="molecule type" value="Genomic_DNA"/>
</dbReference>
<dbReference type="PANTHER" id="PTHR24291">
    <property type="entry name" value="CYTOCHROME P450 FAMILY 4"/>
    <property type="match status" value="1"/>
</dbReference>
<dbReference type="InterPro" id="IPR001128">
    <property type="entry name" value="Cyt_P450"/>
</dbReference>
<keyword evidence="3 7" id="KW-0479">Metal-binding</keyword>
<dbReference type="InterPro" id="IPR036396">
    <property type="entry name" value="Cyt_P450_sf"/>
</dbReference>
<sequence>MEDSTLVAQVVVAVSLLWVCSKWIRHYLETKRPFPDVPMPDKSHWLLGHLNLFIDANFRASMGSLKAPTNQYGQVGTWAFIRPTLFVFDIKDAKTVLNKESYRFRPKLLNRHVARVTGERALLALNGKDWRLHRLAITKTFNPDFLTDCRQDMQDVTQQMVESIQRKVAKESADSSGLELDLEPLMKSITLGIFCKTALNVDGIVSANDMNPSPVATAFEYCIGQLMKRLKSPFWPQHQFYWIPTEQNRRQLREHQMLRSLISDLISEKRKTIEENQDGATDKDLLTHLLKAHKDVKSMGIIEAGQVTDDGLTDSVMSLFLAGYDTTSINLGAALYLLAQHPQAQEYCVREIQSTKDGLINPDALVYCKAVIWEALRMYPPAVVTARTMSKPMELSGGLVVPEGADVVIPIYSFNHDEDVFACPNEFRPDRWVAFEADKEERWVERSASDDTGDIPAANRSNMMSFSAGGRNCVGMKFATQEAVLVLANLLNGLEFKTVPGFEFKTSTKAFLHKPDNGVLLNVSARA</sequence>
<name>A0A9N8HXZ4_9STRA</name>